<sequence length="413" mass="45779">MFRRFGSPFVVTAWAASHPQAKLRAHPLFVPIHSHLTVTGEFTMATVLIDKLLQAAIKQGVSDIHIVVGQPPVFRLHGRMRKLETKTLEGEDAVNLMKSITPERCQRELQEAGSTDFGFAFGDLARFRVSVFKQRGFISMVLRQIPNDKLTPEQLGLPESVIKMVHRPRGLFLVTGPTGSGKSTTLASLINLLNETIDHHIITIEDPIEFYHDHKESTINQREVGVDVPSFSEAIRRALRQDPDVILVGELRDLETIEAAISAAETGHVVFGTLHTNSAQGTVNRIIDAFPGNLQDQIRTQLASTLIGVVAQTLLPKIGGGRVAAYEVLVVTPGISNLIRENKTFRINSAMQTGAKFGMQLMDDTLFDLWKKELCTLEDVLGKAHRPDDLAKRIVSSRRGEGEEPIPIQEDER</sequence>
<gene>
    <name evidence="4" type="ORF">K227x_44360</name>
</gene>
<evidence type="ECO:0000256" key="2">
    <source>
        <dbReference type="SAM" id="MobiDB-lite"/>
    </source>
</evidence>
<dbReference type="InterPro" id="IPR001482">
    <property type="entry name" value="T2SS/T4SS_dom"/>
</dbReference>
<dbReference type="Pfam" id="PF00437">
    <property type="entry name" value="T2SSE"/>
    <property type="match status" value="1"/>
</dbReference>
<name>A0A517NFW6_9BACT</name>
<dbReference type="PANTHER" id="PTHR30486:SF16">
    <property type="entry name" value="TWITCHING MOTILITY PROTEIN PILT"/>
    <property type="match status" value="1"/>
</dbReference>
<dbReference type="Gene3D" id="3.40.50.300">
    <property type="entry name" value="P-loop containing nucleotide triphosphate hydrolases"/>
    <property type="match status" value="1"/>
</dbReference>
<reference evidence="4 5" key="1">
    <citation type="submission" date="2019-02" db="EMBL/GenBank/DDBJ databases">
        <title>Deep-cultivation of Planctomycetes and their phenomic and genomic characterization uncovers novel biology.</title>
        <authorList>
            <person name="Wiegand S."/>
            <person name="Jogler M."/>
            <person name="Boedeker C."/>
            <person name="Pinto D."/>
            <person name="Vollmers J."/>
            <person name="Rivas-Marin E."/>
            <person name="Kohn T."/>
            <person name="Peeters S.H."/>
            <person name="Heuer A."/>
            <person name="Rast P."/>
            <person name="Oberbeckmann S."/>
            <person name="Bunk B."/>
            <person name="Jeske O."/>
            <person name="Meyerdierks A."/>
            <person name="Storesund J.E."/>
            <person name="Kallscheuer N."/>
            <person name="Luecker S."/>
            <person name="Lage O.M."/>
            <person name="Pohl T."/>
            <person name="Merkel B.J."/>
            <person name="Hornburger P."/>
            <person name="Mueller R.-W."/>
            <person name="Bruemmer F."/>
            <person name="Labrenz M."/>
            <person name="Spormann A.M."/>
            <person name="Op den Camp H."/>
            <person name="Overmann J."/>
            <person name="Amann R."/>
            <person name="Jetten M.S.M."/>
            <person name="Mascher T."/>
            <person name="Medema M.H."/>
            <person name="Devos D.P."/>
            <person name="Kaster A.-K."/>
            <person name="Ovreas L."/>
            <person name="Rohde M."/>
            <person name="Galperin M.Y."/>
            <person name="Jogler C."/>
        </authorList>
    </citation>
    <scope>NUCLEOTIDE SEQUENCE [LARGE SCALE GENOMIC DNA]</scope>
    <source>
        <strain evidence="4 5">K22_7</strain>
    </source>
</reference>
<dbReference type="Gene3D" id="3.30.450.90">
    <property type="match status" value="1"/>
</dbReference>
<comment type="similarity">
    <text evidence="1">Belongs to the GSP E family.</text>
</comment>
<dbReference type="InterPro" id="IPR003593">
    <property type="entry name" value="AAA+_ATPase"/>
</dbReference>
<feature type="region of interest" description="Disordered" evidence="2">
    <location>
        <begin position="394"/>
        <end position="413"/>
    </location>
</feature>
<dbReference type="EMBL" id="CP036525">
    <property type="protein sequence ID" value="QDT06029.1"/>
    <property type="molecule type" value="Genomic_DNA"/>
</dbReference>
<dbReference type="InterPro" id="IPR050921">
    <property type="entry name" value="T4SS_GSP_E_ATPase"/>
</dbReference>
<dbReference type="InterPro" id="IPR027417">
    <property type="entry name" value="P-loop_NTPase"/>
</dbReference>
<dbReference type="NCBIfam" id="TIGR01420">
    <property type="entry name" value="pilT_fam"/>
    <property type="match status" value="1"/>
</dbReference>
<dbReference type="SUPFAM" id="SSF52540">
    <property type="entry name" value="P-loop containing nucleoside triphosphate hydrolases"/>
    <property type="match status" value="1"/>
</dbReference>
<dbReference type="Proteomes" id="UP000318538">
    <property type="component" value="Chromosome"/>
</dbReference>
<dbReference type="PROSITE" id="PS00662">
    <property type="entry name" value="T2SP_E"/>
    <property type="match status" value="1"/>
</dbReference>
<evidence type="ECO:0000259" key="3">
    <source>
        <dbReference type="PROSITE" id="PS00662"/>
    </source>
</evidence>
<protein>
    <submittedName>
        <fullName evidence="4">Type II/IV secretion system protein</fullName>
    </submittedName>
</protein>
<organism evidence="4 5">
    <name type="scientific">Rubripirellula lacrimiformis</name>
    <dbReference type="NCBI Taxonomy" id="1930273"/>
    <lineage>
        <taxon>Bacteria</taxon>
        <taxon>Pseudomonadati</taxon>
        <taxon>Planctomycetota</taxon>
        <taxon>Planctomycetia</taxon>
        <taxon>Pirellulales</taxon>
        <taxon>Pirellulaceae</taxon>
        <taxon>Rubripirellula</taxon>
    </lineage>
</organism>
<dbReference type="GO" id="GO:0016887">
    <property type="term" value="F:ATP hydrolysis activity"/>
    <property type="evidence" value="ECO:0007669"/>
    <property type="project" value="InterPro"/>
</dbReference>
<evidence type="ECO:0000313" key="4">
    <source>
        <dbReference type="EMBL" id="QDT06029.1"/>
    </source>
</evidence>
<dbReference type="CDD" id="cd01131">
    <property type="entry name" value="PilT"/>
    <property type="match status" value="1"/>
</dbReference>
<feature type="domain" description="Bacterial type II secretion system protein E" evidence="3">
    <location>
        <begin position="239"/>
        <end position="253"/>
    </location>
</feature>
<dbReference type="SMART" id="SM00382">
    <property type="entry name" value="AAA"/>
    <property type="match status" value="1"/>
</dbReference>
<keyword evidence="5" id="KW-1185">Reference proteome</keyword>
<dbReference type="KEGG" id="rlc:K227x_44360"/>
<accession>A0A517NFW6</accession>
<dbReference type="InterPro" id="IPR006321">
    <property type="entry name" value="PilT/PilU"/>
</dbReference>
<dbReference type="AlphaFoldDB" id="A0A517NFW6"/>
<evidence type="ECO:0000256" key="1">
    <source>
        <dbReference type="ARBA" id="ARBA00006611"/>
    </source>
</evidence>
<proteinExistence type="inferred from homology"/>
<dbReference type="PANTHER" id="PTHR30486">
    <property type="entry name" value="TWITCHING MOTILITY PROTEIN PILT"/>
    <property type="match status" value="1"/>
</dbReference>
<dbReference type="GO" id="GO:0005524">
    <property type="term" value="F:ATP binding"/>
    <property type="evidence" value="ECO:0007669"/>
    <property type="project" value="InterPro"/>
</dbReference>
<evidence type="ECO:0000313" key="5">
    <source>
        <dbReference type="Proteomes" id="UP000318538"/>
    </source>
</evidence>